<dbReference type="PANTHER" id="PTHR31650:SF1">
    <property type="entry name" value="WAX ESTER SYNTHASE_DIACYLGLYCEROL ACYLTRANSFERASE 4-RELATED"/>
    <property type="match status" value="1"/>
</dbReference>
<evidence type="ECO:0000313" key="15">
    <source>
        <dbReference type="Proteomes" id="UP000199417"/>
    </source>
</evidence>
<dbReference type="AlphaFoldDB" id="A0A1G6YG04"/>
<comment type="similarity">
    <text evidence="3 11">Belongs to the long-chain O-acyltransferase family.</text>
</comment>
<evidence type="ECO:0000256" key="4">
    <source>
        <dbReference type="ARBA" id="ARBA00013244"/>
    </source>
</evidence>
<comment type="pathway">
    <text evidence="1 11">Glycerolipid metabolism; triacylglycerol biosynthesis.</text>
</comment>
<dbReference type="STRING" id="168276.SAMN05444580_107171"/>
<keyword evidence="6 11" id="KW-0808">Transferase</keyword>
<organism evidence="14 15">
    <name type="scientific">Rhodococcus tukisamuensis</name>
    <dbReference type="NCBI Taxonomy" id="168276"/>
    <lineage>
        <taxon>Bacteria</taxon>
        <taxon>Bacillati</taxon>
        <taxon>Actinomycetota</taxon>
        <taxon>Actinomycetes</taxon>
        <taxon>Mycobacteriales</taxon>
        <taxon>Nocardiaceae</taxon>
        <taxon>Rhodococcus</taxon>
    </lineage>
</organism>
<dbReference type="RefSeq" id="WP_072843599.1">
    <property type="nucleotide sequence ID" value="NZ_FNAB01000007.1"/>
</dbReference>
<evidence type="ECO:0000256" key="3">
    <source>
        <dbReference type="ARBA" id="ARBA00009587"/>
    </source>
</evidence>
<dbReference type="EMBL" id="FNAB01000007">
    <property type="protein sequence ID" value="SDD89404.1"/>
    <property type="molecule type" value="Genomic_DNA"/>
</dbReference>
<keyword evidence="5 11" id="KW-0444">Lipid biosynthesis</keyword>
<evidence type="ECO:0000256" key="8">
    <source>
        <dbReference type="ARBA" id="ARBA00023098"/>
    </source>
</evidence>
<dbReference type="PANTHER" id="PTHR31650">
    <property type="entry name" value="O-ACYLTRANSFERASE (WSD1-LIKE) FAMILY PROTEIN"/>
    <property type="match status" value="1"/>
</dbReference>
<evidence type="ECO:0000256" key="1">
    <source>
        <dbReference type="ARBA" id="ARBA00004771"/>
    </source>
</evidence>
<accession>A0A1G6YG04</accession>
<keyword evidence="15" id="KW-1185">Reference proteome</keyword>
<evidence type="ECO:0000256" key="2">
    <source>
        <dbReference type="ARBA" id="ARBA00005189"/>
    </source>
</evidence>
<dbReference type="InterPro" id="IPR009721">
    <property type="entry name" value="O-acyltransferase_WSD1_C"/>
</dbReference>
<dbReference type="GO" id="GO:0006071">
    <property type="term" value="P:glycerol metabolic process"/>
    <property type="evidence" value="ECO:0007669"/>
    <property type="project" value="UniProtKB-KW"/>
</dbReference>
<dbReference type="Pfam" id="PF06974">
    <property type="entry name" value="WS_DGAT_C"/>
    <property type="match status" value="1"/>
</dbReference>
<dbReference type="GO" id="GO:0019432">
    <property type="term" value="P:triglyceride biosynthetic process"/>
    <property type="evidence" value="ECO:0007669"/>
    <property type="project" value="UniProtKB-UniPathway"/>
</dbReference>
<dbReference type="InterPro" id="IPR045034">
    <property type="entry name" value="O-acyltransferase_WSD1-like"/>
</dbReference>
<keyword evidence="7 11" id="KW-0319">Glycerol metabolism</keyword>
<dbReference type="Proteomes" id="UP000199417">
    <property type="component" value="Unassembled WGS sequence"/>
</dbReference>
<evidence type="ECO:0000256" key="5">
    <source>
        <dbReference type="ARBA" id="ARBA00022516"/>
    </source>
</evidence>
<reference evidence="14 15" key="1">
    <citation type="submission" date="2016-10" db="EMBL/GenBank/DDBJ databases">
        <authorList>
            <person name="de Groot N.N."/>
        </authorList>
    </citation>
    <scope>NUCLEOTIDE SEQUENCE [LARGE SCALE GENOMIC DNA]</scope>
    <source>
        <strain evidence="14 15">JCM 11308</strain>
    </source>
</reference>
<evidence type="ECO:0000256" key="11">
    <source>
        <dbReference type="RuleBase" id="RU361241"/>
    </source>
</evidence>
<evidence type="ECO:0000256" key="9">
    <source>
        <dbReference type="ARBA" id="ARBA00023315"/>
    </source>
</evidence>
<evidence type="ECO:0000256" key="10">
    <source>
        <dbReference type="ARBA" id="ARBA00048109"/>
    </source>
</evidence>
<dbReference type="InterPro" id="IPR014292">
    <property type="entry name" value="Acyl_transf_WS/DGAT"/>
</dbReference>
<proteinExistence type="inferred from homology"/>
<protein>
    <recommendedName>
        <fullName evidence="4 11">Diacylglycerol O-acyltransferase</fullName>
        <ecNumber evidence="4 11">2.3.1.20</ecNumber>
    </recommendedName>
</protein>
<dbReference type="NCBIfam" id="TIGR02946">
    <property type="entry name" value="acyl_WS_DGAT"/>
    <property type="match status" value="1"/>
</dbReference>
<name>A0A1G6YG04_9NOCA</name>
<evidence type="ECO:0000256" key="6">
    <source>
        <dbReference type="ARBA" id="ARBA00022679"/>
    </source>
</evidence>
<dbReference type="GO" id="GO:0004144">
    <property type="term" value="F:diacylglycerol O-acyltransferase activity"/>
    <property type="evidence" value="ECO:0007669"/>
    <property type="project" value="UniProtKB-EC"/>
</dbReference>
<evidence type="ECO:0000259" key="12">
    <source>
        <dbReference type="Pfam" id="PF03007"/>
    </source>
</evidence>
<feature type="domain" description="O-acyltransferase WSD1 C-terminal" evidence="13">
    <location>
        <begin position="330"/>
        <end position="473"/>
    </location>
</feature>
<keyword evidence="8 11" id="KW-0443">Lipid metabolism</keyword>
<dbReference type="InterPro" id="IPR004255">
    <property type="entry name" value="O-acyltransferase_WSD1_N"/>
</dbReference>
<comment type="pathway">
    <text evidence="2">Lipid metabolism.</text>
</comment>
<feature type="domain" description="O-acyltransferase WSD1-like N-terminal" evidence="12">
    <location>
        <begin position="5"/>
        <end position="266"/>
    </location>
</feature>
<sequence length="478" mass="52467">MATRLTTQDASFYFLEASSTPMHLGSLAILQVPEAGVDYEELLTHVERRLPLVPRYRQRVREVALGLARPVWVDDREFDITYHVRRSALPRPGSDAQLHDLVARLTSRPLDRTRPLWEMYLVEGLSDNRVAIFTKSHSALVGDEGSLEISQVLLDPSSTPRPTEEELWMPTREPREAELVLDAVAEMIARPREGAATLKMALGDLVGSAVEVAGNVAAVVRTATASAPTSPLNAAISRNRRFATVHTELEDYRRVRRRFGCTVNDAILAVLTGALRNWLLSRGEPVTAYSTVRALVPMAVYISGDGSEEEVDLEADPVEREHVPENAERKVSSFLVDLPVGEPNAVVRLSHIAHATEAHTRASSTVTAQTLVRMSGTAPATLHAMGLRVASSLSQRMFNVMISNVPGPQSPLYLNGARMLEMYPVSPLLKNQALSIGLTSYDGHVYYGLNADRDAMSDVEVVTALLYESLEELLDACG</sequence>
<dbReference type="EC" id="2.3.1.20" evidence="4 11"/>
<gene>
    <name evidence="14" type="ORF">SAMN05444580_107171</name>
</gene>
<dbReference type="GO" id="GO:0071731">
    <property type="term" value="P:response to nitric oxide"/>
    <property type="evidence" value="ECO:0007669"/>
    <property type="project" value="TreeGrafter"/>
</dbReference>
<evidence type="ECO:0000259" key="13">
    <source>
        <dbReference type="Pfam" id="PF06974"/>
    </source>
</evidence>
<dbReference type="GO" id="GO:0005886">
    <property type="term" value="C:plasma membrane"/>
    <property type="evidence" value="ECO:0007669"/>
    <property type="project" value="TreeGrafter"/>
</dbReference>
<comment type="catalytic activity">
    <reaction evidence="10 11">
        <text>an acyl-CoA + a 1,2-diacyl-sn-glycerol = a triacyl-sn-glycerol + CoA</text>
        <dbReference type="Rhea" id="RHEA:10868"/>
        <dbReference type="ChEBI" id="CHEBI:17815"/>
        <dbReference type="ChEBI" id="CHEBI:57287"/>
        <dbReference type="ChEBI" id="CHEBI:58342"/>
        <dbReference type="ChEBI" id="CHEBI:64615"/>
        <dbReference type="EC" id="2.3.1.20"/>
    </reaction>
</comment>
<evidence type="ECO:0000256" key="7">
    <source>
        <dbReference type="ARBA" id="ARBA00022798"/>
    </source>
</evidence>
<dbReference type="Pfam" id="PF03007">
    <property type="entry name" value="WS_DGAT_cat"/>
    <property type="match status" value="1"/>
</dbReference>
<keyword evidence="9 11" id="KW-0012">Acyltransferase</keyword>
<dbReference type="GO" id="GO:0001666">
    <property type="term" value="P:response to hypoxia"/>
    <property type="evidence" value="ECO:0007669"/>
    <property type="project" value="TreeGrafter"/>
</dbReference>
<dbReference type="UniPathway" id="UPA00282"/>
<evidence type="ECO:0000313" key="14">
    <source>
        <dbReference type="EMBL" id="SDD89404.1"/>
    </source>
</evidence>
<dbReference type="GO" id="GO:0051701">
    <property type="term" value="P:biological process involved in interaction with host"/>
    <property type="evidence" value="ECO:0007669"/>
    <property type="project" value="TreeGrafter"/>
</dbReference>